<dbReference type="InterPro" id="IPR003661">
    <property type="entry name" value="HisK_dim/P_dom"/>
</dbReference>
<accession>A0A495JV44</accession>
<dbReference type="CDD" id="cd00082">
    <property type="entry name" value="HisKA"/>
    <property type="match status" value="1"/>
</dbReference>
<dbReference type="InterPro" id="IPR050428">
    <property type="entry name" value="TCS_sensor_his_kinase"/>
</dbReference>
<dbReference type="PANTHER" id="PTHR45436:SF5">
    <property type="entry name" value="SENSOR HISTIDINE KINASE TRCS"/>
    <property type="match status" value="1"/>
</dbReference>
<proteinExistence type="predicted"/>
<name>A0A495JV44_9ACTN</name>
<dbReference type="Gene3D" id="3.30.565.10">
    <property type="entry name" value="Histidine kinase-like ATPase, C-terminal domain"/>
    <property type="match status" value="1"/>
</dbReference>
<evidence type="ECO:0000259" key="12">
    <source>
        <dbReference type="PROSITE" id="PS50109"/>
    </source>
</evidence>
<evidence type="ECO:0000313" key="15">
    <source>
        <dbReference type="Proteomes" id="UP000277671"/>
    </source>
</evidence>
<organism evidence="14 15">
    <name type="scientific">Micromonospora pisi</name>
    <dbReference type="NCBI Taxonomy" id="589240"/>
    <lineage>
        <taxon>Bacteria</taxon>
        <taxon>Bacillati</taxon>
        <taxon>Actinomycetota</taxon>
        <taxon>Actinomycetes</taxon>
        <taxon>Micromonosporales</taxon>
        <taxon>Micromonosporaceae</taxon>
        <taxon>Micromonospora</taxon>
    </lineage>
</organism>
<dbReference type="EMBL" id="RBKT01000001">
    <property type="protein sequence ID" value="RKR92428.1"/>
    <property type="molecule type" value="Genomic_DNA"/>
</dbReference>
<dbReference type="InterPro" id="IPR036097">
    <property type="entry name" value="HisK_dim/P_sf"/>
</dbReference>
<reference evidence="14 15" key="1">
    <citation type="submission" date="2018-10" db="EMBL/GenBank/DDBJ databases">
        <title>Sequencing the genomes of 1000 actinobacteria strains.</title>
        <authorList>
            <person name="Klenk H.-P."/>
        </authorList>
    </citation>
    <scope>NUCLEOTIDE SEQUENCE [LARGE SCALE GENOMIC DNA]</scope>
    <source>
        <strain evidence="14 15">DSM 45175</strain>
    </source>
</reference>
<feature type="domain" description="Histidine kinase" evidence="12">
    <location>
        <begin position="240"/>
        <end position="452"/>
    </location>
</feature>
<dbReference type="InterPro" id="IPR003594">
    <property type="entry name" value="HATPase_dom"/>
</dbReference>
<keyword evidence="15" id="KW-1185">Reference proteome</keyword>
<evidence type="ECO:0000256" key="2">
    <source>
        <dbReference type="ARBA" id="ARBA00004236"/>
    </source>
</evidence>
<dbReference type="EC" id="2.7.13.3" evidence="3"/>
<dbReference type="PANTHER" id="PTHR45436">
    <property type="entry name" value="SENSOR HISTIDINE KINASE YKOH"/>
    <property type="match status" value="1"/>
</dbReference>
<evidence type="ECO:0000313" key="14">
    <source>
        <dbReference type="EMBL" id="RKR92428.1"/>
    </source>
</evidence>
<dbReference type="Gene3D" id="6.10.340.10">
    <property type="match status" value="1"/>
</dbReference>
<evidence type="ECO:0000256" key="6">
    <source>
        <dbReference type="ARBA" id="ARBA00022692"/>
    </source>
</evidence>
<evidence type="ECO:0000256" key="7">
    <source>
        <dbReference type="ARBA" id="ARBA00022777"/>
    </source>
</evidence>
<dbReference type="InterPro" id="IPR036890">
    <property type="entry name" value="HATPase_C_sf"/>
</dbReference>
<feature type="domain" description="HAMP" evidence="13">
    <location>
        <begin position="179"/>
        <end position="232"/>
    </location>
</feature>
<dbReference type="SMART" id="SM00388">
    <property type="entry name" value="HisKA"/>
    <property type="match status" value="1"/>
</dbReference>
<evidence type="ECO:0000256" key="9">
    <source>
        <dbReference type="ARBA" id="ARBA00023012"/>
    </source>
</evidence>
<keyword evidence="5" id="KW-0808">Transferase</keyword>
<dbReference type="PRINTS" id="PR00344">
    <property type="entry name" value="BCTRLSENSOR"/>
</dbReference>
<dbReference type="InterPro" id="IPR003660">
    <property type="entry name" value="HAMP_dom"/>
</dbReference>
<dbReference type="PROSITE" id="PS50109">
    <property type="entry name" value="HIS_KIN"/>
    <property type="match status" value="1"/>
</dbReference>
<dbReference type="Pfam" id="PF00672">
    <property type="entry name" value="HAMP"/>
    <property type="match status" value="1"/>
</dbReference>
<keyword evidence="10 11" id="KW-0472">Membrane</keyword>
<keyword evidence="7 14" id="KW-0418">Kinase</keyword>
<dbReference type="SMART" id="SM00304">
    <property type="entry name" value="HAMP"/>
    <property type="match status" value="1"/>
</dbReference>
<keyword evidence="8 11" id="KW-1133">Transmembrane helix</keyword>
<evidence type="ECO:0000256" key="3">
    <source>
        <dbReference type="ARBA" id="ARBA00012438"/>
    </source>
</evidence>
<dbReference type="GO" id="GO:0005886">
    <property type="term" value="C:plasma membrane"/>
    <property type="evidence" value="ECO:0007669"/>
    <property type="project" value="UniProtKB-SubCell"/>
</dbReference>
<dbReference type="CDD" id="cd00075">
    <property type="entry name" value="HATPase"/>
    <property type="match status" value="1"/>
</dbReference>
<dbReference type="SUPFAM" id="SSF55874">
    <property type="entry name" value="ATPase domain of HSP90 chaperone/DNA topoisomerase II/histidine kinase"/>
    <property type="match status" value="1"/>
</dbReference>
<evidence type="ECO:0000259" key="13">
    <source>
        <dbReference type="PROSITE" id="PS50885"/>
    </source>
</evidence>
<evidence type="ECO:0000256" key="10">
    <source>
        <dbReference type="ARBA" id="ARBA00023136"/>
    </source>
</evidence>
<dbReference type="SUPFAM" id="SSF47384">
    <property type="entry name" value="Homodimeric domain of signal transducing histidine kinase"/>
    <property type="match status" value="1"/>
</dbReference>
<dbReference type="PROSITE" id="PS50885">
    <property type="entry name" value="HAMP"/>
    <property type="match status" value="1"/>
</dbReference>
<comment type="caution">
    <text evidence="14">The sequence shown here is derived from an EMBL/GenBank/DDBJ whole genome shotgun (WGS) entry which is preliminary data.</text>
</comment>
<dbReference type="GO" id="GO:0000155">
    <property type="term" value="F:phosphorelay sensor kinase activity"/>
    <property type="evidence" value="ECO:0007669"/>
    <property type="project" value="InterPro"/>
</dbReference>
<dbReference type="SUPFAM" id="SSF158472">
    <property type="entry name" value="HAMP domain-like"/>
    <property type="match status" value="1"/>
</dbReference>
<protein>
    <recommendedName>
        <fullName evidence="3">histidine kinase</fullName>
        <ecNumber evidence="3">2.7.13.3</ecNumber>
    </recommendedName>
</protein>
<comment type="catalytic activity">
    <reaction evidence="1">
        <text>ATP + protein L-histidine = ADP + protein N-phospho-L-histidine.</text>
        <dbReference type="EC" id="2.7.13.3"/>
    </reaction>
</comment>
<evidence type="ECO:0000256" key="5">
    <source>
        <dbReference type="ARBA" id="ARBA00022679"/>
    </source>
</evidence>
<dbReference type="AlphaFoldDB" id="A0A495JV44"/>
<gene>
    <name evidence="14" type="ORF">BDK92_6869</name>
</gene>
<keyword evidence="6 11" id="KW-0812">Transmembrane</keyword>
<feature type="transmembrane region" description="Helical" evidence="11">
    <location>
        <begin position="153"/>
        <end position="175"/>
    </location>
</feature>
<dbReference type="Pfam" id="PF00512">
    <property type="entry name" value="HisKA"/>
    <property type="match status" value="1"/>
</dbReference>
<dbReference type="Proteomes" id="UP000277671">
    <property type="component" value="Unassembled WGS sequence"/>
</dbReference>
<dbReference type="SMART" id="SM00387">
    <property type="entry name" value="HATPase_c"/>
    <property type="match status" value="1"/>
</dbReference>
<evidence type="ECO:0000256" key="1">
    <source>
        <dbReference type="ARBA" id="ARBA00000085"/>
    </source>
</evidence>
<comment type="subcellular location">
    <subcellularLocation>
        <location evidence="2">Cell membrane</location>
    </subcellularLocation>
</comment>
<dbReference type="InterPro" id="IPR005467">
    <property type="entry name" value="His_kinase_dom"/>
</dbReference>
<dbReference type="Pfam" id="PF02518">
    <property type="entry name" value="HATPase_c"/>
    <property type="match status" value="1"/>
</dbReference>
<sequence length="455" mass="48884">MLSYLLLMVLVLAALEIPLAFTLATAETGRVRADRLADATRFSSLSGPALRVGATGPVSAELDRYAELYGLNAALVDRDRTVVLRTPRYRPDPALVESATRASLAGQQSAAPGLVWPWNPEPLVVSVPVSENGEVLGSLIISSPTNRIGRTTLSWWLVLAVIGMLAVLACVLTAFRLAGWVLRPITVLDAVTHEIAAGDRSARAPHRVGPPELRRLAASFNDMADALSDAMERQRAFVAHASHQLRNPLTALRLRVEELGPSVTDEDGRTEHRLALEESDRLAEVLDGLLTLARAERGADKMVVVDAAAVAISRVRAWQPLARRRSIQLNVSTPAIPAYASAAPTALDQSLDALIDNAVKFTDEGGKIDVSVYRLDGGVAIHVRDNGRGMTSAQLRHATERFWRAADAQNISGAGLGLTIVAVLVDVSGGRLTMRQAIPRGLDASLWFRVPDESS</sequence>
<evidence type="ECO:0000256" key="11">
    <source>
        <dbReference type="SAM" id="Phobius"/>
    </source>
</evidence>
<evidence type="ECO:0000256" key="8">
    <source>
        <dbReference type="ARBA" id="ARBA00022989"/>
    </source>
</evidence>
<dbReference type="InterPro" id="IPR004358">
    <property type="entry name" value="Sig_transdc_His_kin-like_C"/>
</dbReference>
<keyword evidence="4" id="KW-0597">Phosphoprotein</keyword>
<evidence type="ECO:0000256" key="4">
    <source>
        <dbReference type="ARBA" id="ARBA00022553"/>
    </source>
</evidence>
<dbReference type="CDD" id="cd06225">
    <property type="entry name" value="HAMP"/>
    <property type="match status" value="1"/>
</dbReference>
<keyword evidence="9" id="KW-0902">Two-component regulatory system</keyword>
<dbReference type="Gene3D" id="1.10.287.130">
    <property type="match status" value="1"/>
</dbReference>